<dbReference type="EMBL" id="JAFMOY010000117">
    <property type="protein sequence ID" value="MBU9844805.1"/>
    <property type="molecule type" value="Genomic_DNA"/>
</dbReference>
<dbReference type="Pfam" id="PF06986">
    <property type="entry name" value="F_T4SS_TraN"/>
    <property type="match status" value="1"/>
</dbReference>
<keyword evidence="3" id="KW-1185">Reference proteome</keyword>
<gene>
    <name evidence="2" type="primary">traN</name>
    <name evidence="2" type="ORF">J1784_07255</name>
</gene>
<organism evidence="2 3">
    <name type="scientific">Rahnella ecdela</name>
    <dbReference type="NCBI Taxonomy" id="2816250"/>
    <lineage>
        <taxon>Bacteria</taxon>
        <taxon>Pseudomonadati</taxon>
        <taxon>Pseudomonadota</taxon>
        <taxon>Gammaproteobacteria</taxon>
        <taxon>Enterobacterales</taxon>
        <taxon>Yersiniaceae</taxon>
        <taxon>Rahnella</taxon>
    </lineage>
</organism>
<evidence type="ECO:0000313" key="3">
    <source>
        <dbReference type="Proteomes" id="UP000739284"/>
    </source>
</evidence>
<protein>
    <submittedName>
        <fullName evidence="2">Type-F conjugative transfer system mating-pair stabilization protein TraN</fullName>
    </submittedName>
</protein>
<comment type="caution">
    <text evidence="2">The sequence shown here is derived from an EMBL/GenBank/DDBJ whole genome shotgun (WGS) entry which is preliminary data.</text>
</comment>
<dbReference type="InterPro" id="IPR014121">
    <property type="entry name" value="TraN_Ftype"/>
</dbReference>
<reference evidence="2 3" key="1">
    <citation type="submission" date="2021-03" db="EMBL/GenBank/DDBJ databases">
        <title>Five novel Rahnella species.</title>
        <authorList>
            <person name="Brady C."/>
            <person name="Asselin J."/>
            <person name="Beer S."/>
            <person name="Bruberg M.B."/>
            <person name="Crampton B."/>
            <person name="Venter S."/>
            <person name="Arnold D."/>
            <person name="Denman S."/>
        </authorList>
    </citation>
    <scope>NUCLEOTIDE SEQUENCE [LARGE SCALE GENOMIC DNA]</scope>
    <source>
        <strain evidence="2 3">FRB 231</strain>
    </source>
</reference>
<dbReference type="Proteomes" id="UP000739284">
    <property type="component" value="Unassembled WGS sequence"/>
</dbReference>
<name>A0ABS6LD63_9GAMM</name>
<proteinExistence type="predicted"/>
<accession>A0ABS6LD63</accession>
<sequence>MADSPVTGRAVAQILLLITLWSGVHSADADANSDYNAGADFARHIQGQGEEMLKNFKPEGQLPNYTPSPAESRYYGGVSAGGDKGLVNDGVNEWANSDVGNAVNDSVLNNPKEPLSPQTPFIKTGKETEADADHVVGETGEQCHARDRSRTDSTNYTCERDLHVEQYCTRSATITGDWTVDWENKDFELHPTYSRKGKQVVFSFILPEGGAVISARLHVTSSQYLMKSKVEFMNTTFFIYQNDNISLNVDGMGVAKGQVLTGTSCSNSGKCTGSVDDVIYQAFLTGRANMLLKITLRGEVRKWVPRIEWKENCPFAKAEGELKTTECIEPGGNKTRYVENQPYTLYQPCWAYKDTYLTQAADPGSCKPYMDNPACTLATRQCAFSSEEGVCLHEYATYSCETKTSGKELICGGDIFCLDGECDKAEKHQSNDFAQAVSQLAAVAAAGKDVSALNGVDVRAFTGQARFCKKFAVGLSNCCKDSGWGQDIGLANCSSDEKALAKAKEKNLTVSTGEFCARKVLGVCLEKKRSYCQFDSKLAQIVQQQGRAGQLGIGFGRANHPDCRGVTVEELQRINFARLDFSHFFDDLLSHQNVPSDNELLDRVKEQITHQLQTKTSH</sequence>
<evidence type="ECO:0000313" key="2">
    <source>
        <dbReference type="EMBL" id="MBU9844805.1"/>
    </source>
</evidence>
<evidence type="ECO:0000256" key="1">
    <source>
        <dbReference type="SAM" id="MobiDB-lite"/>
    </source>
</evidence>
<feature type="region of interest" description="Disordered" evidence="1">
    <location>
        <begin position="57"/>
        <end position="76"/>
    </location>
</feature>
<dbReference type="NCBIfam" id="TIGR02750">
    <property type="entry name" value="TraN_Ftype"/>
    <property type="match status" value="1"/>
</dbReference>
<dbReference type="RefSeq" id="WP_217148615.1">
    <property type="nucleotide sequence ID" value="NZ_JAFMOY010000117.1"/>
</dbReference>